<dbReference type="Proteomes" id="UP000305948">
    <property type="component" value="Unassembled WGS sequence"/>
</dbReference>
<evidence type="ECO:0000313" key="2">
    <source>
        <dbReference type="Proteomes" id="UP000305948"/>
    </source>
</evidence>
<organism evidence="1 2">
    <name type="scientific">Heliocybe sulcata</name>
    <dbReference type="NCBI Taxonomy" id="5364"/>
    <lineage>
        <taxon>Eukaryota</taxon>
        <taxon>Fungi</taxon>
        <taxon>Dikarya</taxon>
        <taxon>Basidiomycota</taxon>
        <taxon>Agaricomycotina</taxon>
        <taxon>Agaricomycetes</taxon>
        <taxon>Gloeophyllales</taxon>
        <taxon>Gloeophyllaceae</taxon>
        <taxon>Heliocybe</taxon>
    </lineage>
</organism>
<proteinExistence type="predicted"/>
<dbReference type="AlphaFoldDB" id="A0A5C3MTS5"/>
<accession>A0A5C3MTS5</accession>
<gene>
    <name evidence="1" type="ORF">OE88DRAFT_1727851</name>
</gene>
<name>A0A5C3MTS5_9AGAM</name>
<protein>
    <submittedName>
        <fullName evidence="1">Uncharacterized protein</fullName>
    </submittedName>
</protein>
<dbReference type="EMBL" id="ML213520">
    <property type="protein sequence ID" value="TFK48162.1"/>
    <property type="molecule type" value="Genomic_DNA"/>
</dbReference>
<keyword evidence="2" id="KW-1185">Reference proteome</keyword>
<evidence type="ECO:0000313" key="1">
    <source>
        <dbReference type="EMBL" id="TFK48162.1"/>
    </source>
</evidence>
<reference evidence="1 2" key="1">
    <citation type="journal article" date="2019" name="Nat. Ecol. Evol.">
        <title>Megaphylogeny resolves global patterns of mushroom evolution.</title>
        <authorList>
            <person name="Varga T."/>
            <person name="Krizsan K."/>
            <person name="Foldi C."/>
            <person name="Dima B."/>
            <person name="Sanchez-Garcia M."/>
            <person name="Sanchez-Ramirez S."/>
            <person name="Szollosi G.J."/>
            <person name="Szarkandi J.G."/>
            <person name="Papp V."/>
            <person name="Albert L."/>
            <person name="Andreopoulos W."/>
            <person name="Angelini C."/>
            <person name="Antonin V."/>
            <person name="Barry K.W."/>
            <person name="Bougher N.L."/>
            <person name="Buchanan P."/>
            <person name="Buyck B."/>
            <person name="Bense V."/>
            <person name="Catcheside P."/>
            <person name="Chovatia M."/>
            <person name="Cooper J."/>
            <person name="Damon W."/>
            <person name="Desjardin D."/>
            <person name="Finy P."/>
            <person name="Geml J."/>
            <person name="Haridas S."/>
            <person name="Hughes K."/>
            <person name="Justo A."/>
            <person name="Karasinski D."/>
            <person name="Kautmanova I."/>
            <person name="Kiss B."/>
            <person name="Kocsube S."/>
            <person name="Kotiranta H."/>
            <person name="LaButti K.M."/>
            <person name="Lechner B.E."/>
            <person name="Liimatainen K."/>
            <person name="Lipzen A."/>
            <person name="Lukacs Z."/>
            <person name="Mihaltcheva S."/>
            <person name="Morgado L.N."/>
            <person name="Niskanen T."/>
            <person name="Noordeloos M.E."/>
            <person name="Ohm R.A."/>
            <person name="Ortiz-Santana B."/>
            <person name="Ovrebo C."/>
            <person name="Racz N."/>
            <person name="Riley R."/>
            <person name="Savchenko A."/>
            <person name="Shiryaev A."/>
            <person name="Soop K."/>
            <person name="Spirin V."/>
            <person name="Szebenyi C."/>
            <person name="Tomsovsky M."/>
            <person name="Tulloss R.E."/>
            <person name="Uehling J."/>
            <person name="Grigoriev I.V."/>
            <person name="Vagvolgyi C."/>
            <person name="Papp T."/>
            <person name="Martin F.M."/>
            <person name="Miettinen O."/>
            <person name="Hibbett D.S."/>
            <person name="Nagy L.G."/>
        </authorList>
    </citation>
    <scope>NUCLEOTIDE SEQUENCE [LARGE SCALE GENOMIC DNA]</scope>
    <source>
        <strain evidence="1 2">OMC1185</strain>
    </source>
</reference>
<sequence>MNVHPLSFKIRTSRELDGGSARWSSAPCRSASARIYTSEDLVILCRPTGESNGIYPGTYDHGRRFISAVIPVTCYLEFRALQYRGTRLGSKRLRDLEVAGRGRAWVSGRMWNGNVACSVFWIGRGYGEDGVLPLGGGGHGVHKAHGAARSWKMRTAVFVGREKGTIRRHLCDTSRGLELGLGLGMPGREDGVWGSFRGGGASYFLLGAKQDMGVVRAGGDGSECARDSPLVRCHARLRGEIDRPVSISWRVEVAERDLYSGPLAQAWKALSGGSRGEYSADDSLPEFQ</sequence>